<evidence type="ECO:0000313" key="2">
    <source>
        <dbReference type="Proteomes" id="UP001524570"/>
    </source>
</evidence>
<dbReference type="Proteomes" id="UP001524570">
    <property type="component" value="Unassembled WGS sequence"/>
</dbReference>
<organism evidence="1 2">
    <name type="scientific">Methylomonas rosea</name>
    <dbReference type="NCBI Taxonomy" id="2952227"/>
    <lineage>
        <taxon>Bacteria</taxon>
        <taxon>Pseudomonadati</taxon>
        <taxon>Pseudomonadota</taxon>
        <taxon>Gammaproteobacteria</taxon>
        <taxon>Methylococcales</taxon>
        <taxon>Methylococcaceae</taxon>
        <taxon>Methylomonas</taxon>
    </lineage>
</organism>
<dbReference type="PROSITE" id="PS51257">
    <property type="entry name" value="PROKAR_LIPOPROTEIN"/>
    <property type="match status" value="1"/>
</dbReference>
<evidence type="ECO:0000313" key="1">
    <source>
        <dbReference type="EMBL" id="MCQ8116726.1"/>
    </source>
</evidence>
<protein>
    <submittedName>
        <fullName evidence="1">Alpha/beta hydrolase</fullName>
    </submittedName>
</protein>
<dbReference type="InterPro" id="IPR029058">
    <property type="entry name" value="AB_hydrolase_fold"/>
</dbReference>
<reference evidence="1 2" key="1">
    <citation type="submission" date="2022-07" db="EMBL/GenBank/DDBJ databases">
        <title>Methylomonas rivi sp. nov., Methylomonas rosea sp. nov., Methylomonas aureus sp. nov. and Methylomonas subterranea sp. nov., four novel methanotrophs isolated from a freshwater creek and the deep terrestrial subsurface.</title>
        <authorList>
            <person name="Abin C."/>
            <person name="Sankaranarayanan K."/>
            <person name="Garner C."/>
            <person name="Sindelar R."/>
            <person name="Kotary K."/>
            <person name="Garner R."/>
            <person name="Barclay S."/>
            <person name="Lawson P."/>
            <person name="Krumholz L."/>
        </authorList>
    </citation>
    <scope>NUCLEOTIDE SEQUENCE [LARGE SCALE GENOMIC DNA]</scope>
    <source>
        <strain evidence="1 2">WSC-7</strain>
    </source>
</reference>
<comment type="caution">
    <text evidence="1">The sequence shown here is derived from an EMBL/GenBank/DDBJ whole genome shotgun (WGS) entry which is preliminary data.</text>
</comment>
<keyword evidence="1" id="KW-0378">Hydrolase</keyword>
<dbReference type="Gene3D" id="3.40.50.1820">
    <property type="entry name" value="alpha/beta hydrolase"/>
    <property type="match status" value="1"/>
</dbReference>
<sequence>MLRRYLFLGIVLIVACDLSGCGLLAVKEQHQKITSYCQIYGTVKPEFDNGKKMIVTLFKFNGGDVNNRANWGLFDHFVRDQPGKWYFSTASGRYVLAAFKDVNSDLVYQLDEPALAPRLDNIVDCQPGGVKTDISLVIPEQGRTPAQSPVDISKLQARSSKNQFDISLGQVAKPGVLASLDQPRFAEEVAKQSLWKPLDFLIDGNAGLYFLEPYSANKIPVLFVHGINGTPRDFSYLIEQLDKTHFQPWVVYYPSGAYIDNVARYIEQMLQQLHTQYHFEKIAVVAHSMGGLVSRSFILKHLENAKTPVIPLFISIATPWNGHAAAKLGVDHAPTPVYSWEDLAIGSHFLKQLFYSGEYSEIRKRLPDSIANHLLFSFIDTQSGDGTVSLSSQLRDEAQDEAERLYGFSASHMGILNLPEVARLVNRLLENNY</sequence>
<dbReference type="Pfam" id="PF06028">
    <property type="entry name" value="DUF915"/>
    <property type="match status" value="1"/>
</dbReference>
<dbReference type="PANTHER" id="PTHR37946:SF1">
    <property type="entry name" value="SLL1969 PROTEIN"/>
    <property type="match status" value="1"/>
</dbReference>
<dbReference type="EMBL" id="JANIBL010000010">
    <property type="protein sequence ID" value="MCQ8116726.1"/>
    <property type="molecule type" value="Genomic_DNA"/>
</dbReference>
<accession>A0ABT1TPL8</accession>
<proteinExistence type="predicted"/>
<dbReference type="GO" id="GO:0016787">
    <property type="term" value="F:hydrolase activity"/>
    <property type="evidence" value="ECO:0007669"/>
    <property type="project" value="UniProtKB-KW"/>
</dbReference>
<dbReference type="RefSeq" id="WP_256605957.1">
    <property type="nucleotide sequence ID" value="NZ_JANIBL010000010.1"/>
</dbReference>
<name>A0ABT1TPL8_9GAMM</name>
<dbReference type="SUPFAM" id="SSF53474">
    <property type="entry name" value="alpha/beta-Hydrolases"/>
    <property type="match status" value="1"/>
</dbReference>
<gene>
    <name evidence="1" type="ORF">NP589_04755</name>
</gene>
<dbReference type="InterPro" id="IPR010315">
    <property type="entry name" value="DUF915_hydro-like"/>
</dbReference>
<keyword evidence="2" id="KW-1185">Reference proteome</keyword>
<dbReference type="PANTHER" id="PTHR37946">
    <property type="entry name" value="SLL1969 PROTEIN"/>
    <property type="match status" value="1"/>
</dbReference>